<dbReference type="Pfam" id="PF08761">
    <property type="entry name" value="dUTPase_2"/>
    <property type="match status" value="1"/>
</dbReference>
<keyword evidence="2" id="KW-1185">Reference proteome</keyword>
<dbReference type="SUPFAM" id="SSF101386">
    <property type="entry name" value="all-alpha NTP pyrophosphatases"/>
    <property type="match status" value="1"/>
</dbReference>
<organism evidence="1 2">
    <name type="scientific">Fictibacillus enclensis</name>
    <dbReference type="NCBI Taxonomy" id="1017270"/>
    <lineage>
        <taxon>Bacteria</taxon>
        <taxon>Bacillati</taxon>
        <taxon>Bacillota</taxon>
        <taxon>Bacilli</taxon>
        <taxon>Bacillales</taxon>
        <taxon>Fictibacillaceae</taxon>
        <taxon>Fictibacillus</taxon>
    </lineage>
</organism>
<dbReference type="PIRSF" id="PIRSF030140">
    <property type="entry name" value="UCP030140"/>
    <property type="match status" value="1"/>
</dbReference>
<dbReference type="CDD" id="cd11527">
    <property type="entry name" value="NTP-PPase_dUTPase"/>
    <property type="match status" value="1"/>
</dbReference>
<accession>A0A0V8J9N6</accession>
<dbReference type="OrthoDB" id="5506143at2"/>
<dbReference type="InterPro" id="IPR014871">
    <property type="entry name" value="dUTPase/dCTP_pyrophosphatase"/>
</dbReference>
<proteinExistence type="predicted"/>
<dbReference type="Proteomes" id="UP000054099">
    <property type="component" value="Unassembled WGS sequence"/>
</dbReference>
<sequence>MSFKELFEMQETLNARIVDEHQLHNEDLYEKRLLALLVELGELANETRCFKYWSLKPPSSFEVILEEYVDGLHFLLSVGLDLGIKDMDDAESLQRDNLTDQFLSLYQHIGELQKKKDISLFRSLFSEFVGLGDLLGFSEETVIEGYKDKNQINHQRQDEGY</sequence>
<dbReference type="AlphaFoldDB" id="A0A0V8J9N6"/>
<dbReference type="RefSeq" id="WP_061972543.1">
    <property type="nucleotide sequence ID" value="NZ_CP126109.1"/>
</dbReference>
<dbReference type="InterPro" id="IPR016947">
    <property type="entry name" value="UCP030140"/>
</dbReference>
<name>A0A0V8J9N6_9BACL</name>
<gene>
    <name evidence="1" type="ORF">AS030_14275</name>
</gene>
<evidence type="ECO:0000313" key="1">
    <source>
        <dbReference type="EMBL" id="KSU83705.1"/>
    </source>
</evidence>
<dbReference type="EMBL" id="LNQN01000002">
    <property type="protein sequence ID" value="KSU83705.1"/>
    <property type="molecule type" value="Genomic_DNA"/>
</dbReference>
<evidence type="ECO:0000313" key="2">
    <source>
        <dbReference type="Proteomes" id="UP000054099"/>
    </source>
</evidence>
<protein>
    <submittedName>
        <fullName evidence="1">dUTPase</fullName>
    </submittedName>
</protein>
<reference evidence="1 2" key="1">
    <citation type="journal article" date="2014" name="Antonie Van Leeuwenhoek">
        <title>Fictibacillus enclensis sp. nov., isolated from marine sediment.</title>
        <authorList>
            <person name="Dastager S.G."/>
            <person name="Mawlankar R."/>
            <person name="Srinivasan K."/>
            <person name="Tang S.K."/>
            <person name="Lee J.C."/>
            <person name="Ramana V.V."/>
            <person name="Shouche Y.S."/>
        </authorList>
    </citation>
    <scope>NUCLEOTIDE SEQUENCE [LARGE SCALE GENOMIC DNA]</scope>
    <source>
        <strain evidence="1 2">NIO-1003</strain>
    </source>
</reference>
<dbReference type="Gene3D" id="1.10.4010.10">
    <property type="entry name" value="Type II deoxyuridine triphosphatase"/>
    <property type="match status" value="1"/>
</dbReference>
<comment type="caution">
    <text evidence="1">The sequence shown here is derived from an EMBL/GenBank/DDBJ whole genome shotgun (WGS) entry which is preliminary data.</text>
</comment>